<dbReference type="Pfam" id="PF22590">
    <property type="entry name" value="Cas3-like_C_2"/>
    <property type="match status" value="1"/>
</dbReference>
<dbReference type="GO" id="GO:0016787">
    <property type="term" value="F:hydrolase activity"/>
    <property type="evidence" value="ECO:0007669"/>
    <property type="project" value="UniProtKB-KW"/>
</dbReference>
<feature type="domain" description="HD Cas3-type" evidence="9">
    <location>
        <begin position="727"/>
        <end position="918"/>
    </location>
</feature>
<comment type="similarity">
    <text evidence="2">In the central section; belongs to the CRISPR-associated helicase Cas3 family.</text>
</comment>
<evidence type="ECO:0000256" key="4">
    <source>
        <dbReference type="ARBA" id="ARBA00022741"/>
    </source>
</evidence>
<evidence type="ECO:0000256" key="2">
    <source>
        <dbReference type="ARBA" id="ARBA00009046"/>
    </source>
</evidence>
<dbReference type="GO" id="GO:0046872">
    <property type="term" value="F:metal ion binding"/>
    <property type="evidence" value="ECO:0007669"/>
    <property type="project" value="UniProtKB-KW"/>
</dbReference>
<organism evidence="10 11">
    <name type="scientific">Rothia dentocariosa</name>
    <dbReference type="NCBI Taxonomy" id="2047"/>
    <lineage>
        <taxon>Bacteria</taxon>
        <taxon>Bacillati</taxon>
        <taxon>Actinomycetota</taxon>
        <taxon>Actinomycetes</taxon>
        <taxon>Micrococcales</taxon>
        <taxon>Micrococcaceae</taxon>
        <taxon>Rothia</taxon>
    </lineage>
</organism>
<sequence length="923" mass="103030">MTSNLGIQRSDFSEFFAALNGGYAPFTWQQELVDHIVKTGSWPDRIVAPTGAGKSSVVDVHLFVNALYACGTGPRVPRRLNVVVGRRALVDSQADRAREILDRMKKVMEDKENVNSQDDIIRRVAEALLSFQVYIDAKNPFEIGHIRGELSNRSLPVNEISACAIIAATPDMWGSRLLFRGYGSSKGARPRETAVVSMDSVMVLDEAHLNQQLLVTARRIAQLQKYGADVGVPTLQVVETTATPSELEENQNQIGVDVSQLDSPHDAELLRRVNSVKRLTRIPLDKWNGKAENAAVINSAVDEVLGLCKKLDPNNSEQSKTVGCIVNHVGTAVKVADKLKKENLSVKLIVGRMRPFDMKKLRGDHPDLFTCKGDSNVDVVVATQTLEVGIDLDFSSLVTELAPASSLAQRFGRVNRLGKRHECQIIVLEPENPDKIKDPVALPYKAEDLRKAYGWLNDLSAFEDVNPGAMLTCIPPATASQRLLYQRPELVDILEFARSSETPYAEPDFDLWLHDSLEEQIELGGVVVREHLPLNDSEALELLKAFPPMNEEVFPANIKILSDIYKELVVGNEERIQQERENPNIRRRAFVYRAGELEICSPDMRLRPGDVLVIDKGLVFTTQDVAVELGKAQDLEAPSAVVPEGIKFFIFDNDIEHDEHGFFKKFCGLTPDEATELWQSETRQTGEVVLSSSIRTDPHTGDIVAWYTVVQSDTTDDDSDVRQEWTPSQGAVYLEDHQHDVAERSKRIVESVGLQEEFAKDIIFAAEHHDDGKADSRFQFMLGGAHSDKPLAKSEVRTRQEIWVSRQRSGMPAGWRHEQMSVALVAAGRASGELECSDLALRIIGCSHGHGRNSFQHTDQTLLGENTNHPQQEMLYQQAHELFLTGRWDEIMENTDREYGPYATAYLEALERAADAQISREGH</sequence>
<proteinExistence type="inferred from homology"/>
<evidence type="ECO:0000313" key="11">
    <source>
        <dbReference type="Proteomes" id="UP000270988"/>
    </source>
</evidence>
<dbReference type="PROSITE" id="PS51643">
    <property type="entry name" value="HD_CAS3"/>
    <property type="match status" value="1"/>
</dbReference>
<dbReference type="InterPro" id="IPR038257">
    <property type="entry name" value="CRISPR-assoc_Cas3_HD_sf"/>
</dbReference>
<dbReference type="Proteomes" id="UP000270988">
    <property type="component" value="Chromosome"/>
</dbReference>
<dbReference type="STRING" id="762948.HMPREF0733_12110"/>
<dbReference type="EMBL" id="LR134521">
    <property type="protein sequence ID" value="VEJ29605.1"/>
    <property type="molecule type" value="Genomic_DNA"/>
</dbReference>
<evidence type="ECO:0000256" key="6">
    <source>
        <dbReference type="ARBA" id="ARBA00022806"/>
    </source>
</evidence>
<dbReference type="Gene3D" id="3.40.50.300">
    <property type="entry name" value="P-loop containing nucleotide triphosphate hydrolases"/>
    <property type="match status" value="2"/>
</dbReference>
<evidence type="ECO:0000256" key="1">
    <source>
        <dbReference type="ARBA" id="ARBA00006847"/>
    </source>
</evidence>
<accession>A0A3S4YHE7</accession>
<keyword evidence="8" id="KW-0051">Antiviral defense</keyword>
<dbReference type="GO" id="GO:0004386">
    <property type="term" value="F:helicase activity"/>
    <property type="evidence" value="ECO:0007669"/>
    <property type="project" value="UniProtKB-KW"/>
</dbReference>
<reference evidence="10 11" key="1">
    <citation type="submission" date="2018-12" db="EMBL/GenBank/DDBJ databases">
        <authorList>
            <consortium name="Pathogen Informatics"/>
        </authorList>
    </citation>
    <scope>NUCLEOTIDE SEQUENCE [LARGE SCALE GENOMIC DNA]</scope>
    <source>
        <strain evidence="10 11">NCTC10918</strain>
    </source>
</reference>
<dbReference type="InterPro" id="IPR054712">
    <property type="entry name" value="Cas3-like_dom"/>
</dbReference>
<evidence type="ECO:0000256" key="7">
    <source>
        <dbReference type="ARBA" id="ARBA00022840"/>
    </source>
</evidence>
<name>A0A3S4YHE7_9MICC</name>
<keyword evidence="6 10" id="KW-0347">Helicase</keyword>
<dbReference type="SUPFAM" id="SSF52540">
    <property type="entry name" value="P-loop containing nucleoside triphosphate hydrolases"/>
    <property type="match status" value="1"/>
</dbReference>
<keyword evidence="3" id="KW-0479">Metal-binding</keyword>
<dbReference type="InterPro" id="IPR013444">
    <property type="entry name" value="Helicase_Cas3_CRISPR-ass_Anaes"/>
</dbReference>
<dbReference type="GO" id="GO:0005524">
    <property type="term" value="F:ATP binding"/>
    <property type="evidence" value="ECO:0007669"/>
    <property type="project" value="UniProtKB-KW"/>
</dbReference>
<dbReference type="InterPro" id="IPR006483">
    <property type="entry name" value="CRISPR-assoc_Cas3_HD"/>
</dbReference>
<dbReference type="InterPro" id="IPR027417">
    <property type="entry name" value="P-loop_NTPase"/>
</dbReference>
<keyword evidence="4" id="KW-0547">Nucleotide-binding</keyword>
<evidence type="ECO:0000256" key="8">
    <source>
        <dbReference type="ARBA" id="ARBA00023118"/>
    </source>
</evidence>
<dbReference type="GO" id="GO:0051607">
    <property type="term" value="P:defense response to virus"/>
    <property type="evidence" value="ECO:0007669"/>
    <property type="project" value="UniProtKB-KW"/>
</dbReference>
<dbReference type="Gene3D" id="1.10.3210.30">
    <property type="match status" value="1"/>
</dbReference>
<keyword evidence="5" id="KW-0378">Hydrolase</keyword>
<evidence type="ECO:0000256" key="5">
    <source>
        <dbReference type="ARBA" id="ARBA00022801"/>
    </source>
</evidence>
<dbReference type="AlphaFoldDB" id="A0A3S4YHE7"/>
<protein>
    <submittedName>
        <fullName evidence="10">Helicase Cas3</fullName>
    </submittedName>
</protein>
<gene>
    <name evidence="10" type="ORF">NCTC10918_00867</name>
</gene>
<evidence type="ECO:0000313" key="10">
    <source>
        <dbReference type="EMBL" id="VEJ29605.1"/>
    </source>
</evidence>
<evidence type="ECO:0000259" key="9">
    <source>
        <dbReference type="PROSITE" id="PS51643"/>
    </source>
</evidence>
<dbReference type="Pfam" id="PF18019">
    <property type="entry name" value="Cas3_HD"/>
    <property type="match status" value="1"/>
</dbReference>
<keyword evidence="7" id="KW-0067">ATP-binding</keyword>
<dbReference type="NCBIfam" id="TIGR02621">
    <property type="entry name" value="cas3_GSU0051"/>
    <property type="match status" value="1"/>
</dbReference>
<evidence type="ECO:0000256" key="3">
    <source>
        <dbReference type="ARBA" id="ARBA00022723"/>
    </source>
</evidence>
<comment type="similarity">
    <text evidence="1">In the N-terminal section; belongs to the CRISPR-associated nuclease Cas3-HD family.</text>
</comment>